<keyword evidence="2" id="KW-0472">Membrane</keyword>
<evidence type="ECO:0000256" key="1">
    <source>
        <dbReference type="SAM" id="Coils"/>
    </source>
</evidence>
<dbReference type="Pfam" id="PF13185">
    <property type="entry name" value="GAF_2"/>
    <property type="match status" value="1"/>
</dbReference>
<dbReference type="Pfam" id="PF00672">
    <property type="entry name" value="HAMP"/>
    <property type="match status" value="1"/>
</dbReference>
<keyword evidence="2" id="KW-1133">Transmembrane helix</keyword>
<evidence type="ECO:0000259" key="3">
    <source>
        <dbReference type="PROSITE" id="PS50885"/>
    </source>
</evidence>
<reference evidence="4 5" key="1">
    <citation type="journal article" date="2013" name="Genome Announc.">
        <title>Draft Genome Sequence of Cesiribacter andamanensis Strain AMV16T, Isolated from a Soil Sample from a Mud Volcano in the Andaman Islands, India.</title>
        <authorList>
            <person name="Shivaji S."/>
            <person name="Ara S."/>
            <person name="Begum Z."/>
            <person name="Srinivas T.N."/>
            <person name="Singh A."/>
            <person name="Kumar Pinnaka A."/>
        </authorList>
    </citation>
    <scope>NUCLEOTIDE SEQUENCE [LARGE SCALE GENOMIC DNA]</scope>
    <source>
        <strain evidence="4 5">AMV16</strain>
    </source>
</reference>
<dbReference type="AlphaFoldDB" id="M7N9P1"/>
<proteinExistence type="predicted"/>
<keyword evidence="1" id="KW-0175">Coiled coil</keyword>
<gene>
    <name evidence="4" type="ORF">ADICEAN_00978</name>
</gene>
<comment type="caution">
    <text evidence="4">The sequence shown here is derived from an EMBL/GenBank/DDBJ whole genome shotgun (WGS) entry which is preliminary data.</text>
</comment>
<evidence type="ECO:0000256" key="2">
    <source>
        <dbReference type="SAM" id="Phobius"/>
    </source>
</evidence>
<feature type="transmembrane region" description="Helical" evidence="2">
    <location>
        <begin position="197"/>
        <end position="224"/>
    </location>
</feature>
<dbReference type="STRING" id="1279009.ADICEAN_00978"/>
<dbReference type="EMBL" id="AODQ01000015">
    <property type="protein sequence ID" value="EMR03921.1"/>
    <property type="molecule type" value="Genomic_DNA"/>
</dbReference>
<dbReference type="Proteomes" id="UP000011910">
    <property type="component" value="Unassembled WGS sequence"/>
</dbReference>
<keyword evidence="5" id="KW-1185">Reference proteome</keyword>
<name>M7N9P1_9BACT</name>
<evidence type="ECO:0000313" key="4">
    <source>
        <dbReference type="EMBL" id="EMR03921.1"/>
    </source>
</evidence>
<dbReference type="InterPro" id="IPR003018">
    <property type="entry name" value="GAF"/>
</dbReference>
<organism evidence="4 5">
    <name type="scientific">Cesiribacter andamanensis AMV16</name>
    <dbReference type="NCBI Taxonomy" id="1279009"/>
    <lineage>
        <taxon>Bacteria</taxon>
        <taxon>Pseudomonadati</taxon>
        <taxon>Bacteroidota</taxon>
        <taxon>Cytophagia</taxon>
        <taxon>Cytophagales</taxon>
        <taxon>Cesiribacteraceae</taxon>
        <taxon>Cesiribacter</taxon>
    </lineage>
</organism>
<dbReference type="SUPFAM" id="SSF55781">
    <property type="entry name" value="GAF domain-like"/>
    <property type="match status" value="1"/>
</dbReference>
<dbReference type="GO" id="GO:0016020">
    <property type="term" value="C:membrane"/>
    <property type="evidence" value="ECO:0007669"/>
    <property type="project" value="InterPro"/>
</dbReference>
<feature type="coiled-coil region" evidence="1">
    <location>
        <begin position="486"/>
        <end position="527"/>
    </location>
</feature>
<dbReference type="SMART" id="SM00065">
    <property type="entry name" value="GAF"/>
    <property type="match status" value="1"/>
</dbReference>
<dbReference type="SMART" id="SM00304">
    <property type="entry name" value="HAMP"/>
    <property type="match status" value="1"/>
</dbReference>
<dbReference type="InterPro" id="IPR029016">
    <property type="entry name" value="GAF-like_dom_sf"/>
</dbReference>
<dbReference type="GO" id="GO:0007165">
    <property type="term" value="P:signal transduction"/>
    <property type="evidence" value="ECO:0007669"/>
    <property type="project" value="InterPro"/>
</dbReference>
<dbReference type="Gene3D" id="6.10.340.10">
    <property type="match status" value="1"/>
</dbReference>
<dbReference type="eggNOG" id="COG2203">
    <property type="taxonomic scope" value="Bacteria"/>
</dbReference>
<accession>M7N9P1</accession>
<evidence type="ECO:0000313" key="5">
    <source>
        <dbReference type="Proteomes" id="UP000011910"/>
    </source>
</evidence>
<dbReference type="RefSeq" id="WP_009194380.1">
    <property type="nucleotide sequence ID" value="NZ_AODQ01000015.1"/>
</dbReference>
<feature type="transmembrane region" description="Helical" evidence="2">
    <location>
        <begin position="21"/>
        <end position="47"/>
    </location>
</feature>
<dbReference type="PROSITE" id="PS50885">
    <property type="entry name" value="HAMP"/>
    <property type="match status" value="1"/>
</dbReference>
<dbReference type="OrthoDB" id="977452at2"/>
<sequence length="634" mass="70334">MAQSASRRGVRYYFRIEFSTLQGKITSGFCFLGVFAVVLMASAYWVLNPALQKSQYVATVLQPSQYQLLQLSAGSERLVALAWERVKTDEPLSLSEVKEADQLLQGSLDSLQALAAHWQLEESRMDLKVVALKTGALLGKIHQLARTPNPLEQLAILEREVASIRAIQTSQITKLQQQHLAEVQAAQTLIDAREANLIWILLGSMAFAAVIGATLGTIIVTSVLREIRRLKHKILELSEGKLIAPIPPSRNELNSINKAVNELSENLRTIQEFAQEVGQGNFDTNIQAFDGRNELGLALAGMRDSLKTVALEEKQRSWIASGLAHFATMLRSSSTDLTQYYQHLISELVRYLGVNQAALYVAEEDELGRPMLHLKACYAWGRLKWEQKTLAPGQGMAGQVFLEKTPLFLNTIPQNYLQISSGLGDATPNHLALVPLQVNDTCNGVLELASFKPLARHELEFLLKLSENISAALQHVHSAQTTDRLLQEAREMASAMQMQEEMLRQNSEELIATQEKLSRDLKEASQLLEVYTHALGRGHHPQFLLSKEGQVLMANAEARALLEVAITAQQHISSLLKLPELVELLQREGSQLAGSKPYTHPEKGMYALHLQPFAVHGRGYAILQLVHQTSALPA</sequence>
<dbReference type="Gene3D" id="3.30.450.40">
    <property type="match status" value="1"/>
</dbReference>
<dbReference type="InterPro" id="IPR003660">
    <property type="entry name" value="HAMP_dom"/>
</dbReference>
<keyword evidence="2" id="KW-0812">Transmembrane</keyword>
<feature type="domain" description="HAMP" evidence="3">
    <location>
        <begin position="221"/>
        <end position="272"/>
    </location>
</feature>
<protein>
    <submittedName>
        <fullName evidence="4">Putative periplasmic ligand-binding sensor domain protein</fullName>
    </submittedName>
</protein>